<dbReference type="EMBL" id="DS989844">
    <property type="protein sequence ID" value="EDX77233.1"/>
    <property type="molecule type" value="Genomic_DNA"/>
</dbReference>
<dbReference type="OrthoDB" id="9778870at2"/>
<keyword evidence="3" id="KW-0547">Nucleotide-binding</keyword>
<dbReference type="STRING" id="118168.MC7420_370"/>
<dbReference type="PROSITE" id="PS50893">
    <property type="entry name" value="ABC_TRANSPORTER_2"/>
    <property type="match status" value="1"/>
</dbReference>
<dbReference type="Proteomes" id="UP000003835">
    <property type="component" value="Unassembled WGS sequence"/>
</dbReference>
<dbReference type="InterPro" id="IPR017871">
    <property type="entry name" value="ABC_transporter-like_CS"/>
</dbReference>
<dbReference type="HOGENOM" id="CLU_000604_101_5_3"/>
<dbReference type="InterPro" id="IPR027417">
    <property type="entry name" value="P-loop_NTPase"/>
</dbReference>
<dbReference type="GO" id="GO:0016020">
    <property type="term" value="C:membrane"/>
    <property type="evidence" value="ECO:0007669"/>
    <property type="project" value="InterPro"/>
</dbReference>
<dbReference type="Gene3D" id="3.40.50.300">
    <property type="entry name" value="P-loop containing nucleotide triphosphate hydrolases"/>
    <property type="match status" value="1"/>
</dbReference>
<evidence type="ECO:0000256" key="4">
    <source>
        <dbReference type="ARBA" id="ARBA00022840"/>
    </source>
</evidence>
<dbReference type="InterPro" id="IPR015860">
    <property type="entry name" value="ABC_transpr_TagH-like"/>
</dbReference>
<dbReference type="Pfam" id="PF14524">
    <property type="entry name" value="Wzt_C"/>
    <property type="match status" value="1"/>
</dbReference>
<dbReference type="InterPro" id="IPR003439">
    <property type="entry name" value="ABC_transporter-like_ATP-bd"/>
</dbReference>
<dbReference type="Gene3D" id="2.70.50.60">
    <property type="entry name" value="abc- transporter (atp binding component) like domain"/>
    <property type="match status" value="1"/>
</dbReference>
<dbReference type="InterPro" id="IPR029439">
    <property type="entry name" value="Wzt_C"/>
</dbReference>
<dbReference type="InterPro" id="IPR050683">
    <property type="entry name" value="Bact_Polysacc_Export_ATP-bd"/>
</dbReference>
<sequence>MTRTIPESTDKEIPIQPDDNDVVVSVDGVSKKFCRDLKRSLFYGVQDITTDLVGGRRKSEVLRPHEFWALNDVSFQLRRGEALGLVGANGAGKSTLLRIISGLIKPDSGSVRVRGRVAPLIALGAGFNPILTGRENIYANMSILGLSTQEIKAKFEEVIEFAEIWDAIDAPVQTYSSGMAARLGFACAIHIEPEILLIDEVLAVGDIQFKMKCHHRLAQLQENGTAFMLVSHNPYNILNVCESAIYLKRGNLILSDEAEAVIQHYEADLCLAGTSPTSGLVVLPEKSETESLGLDIVSICFKNEQGQLLEMLRTGEPAYLCLTCQAFRFIDNVNVGIVITSLSGGDQRVLSITSDLDNECLEIHPGKVEIHMQMPYCGLIPGKYNSKVYIRRGVMSLDKYKSFRFAVEPSKTTSRCLFYQPRTWQVVQK</sequence>
<dbReference type="SUPFAM" id="SSF52540">
    <property type="entry name" value="P-loop containing nucleoside triphosphate hydrolases"/>
    <property type="match status" value="1"/>
</dbReference>
<keyword evidence="7" id="KW-1185">Reference proteome</keyword>
<gene>
    <name evidence="6" type="ORF">MC7420_370</name>
</gene>
<reference evidence="6 7" key="1">
    <citation type="submission" date="2008-07" db="EMBL/GenBank/DDBJ databases">
        <authorList>
            <person name="Tandeau de Marsac N."/>
            <person name="Ferriera S."/>
            <person name="Johnson J."/>
            <person name="Kravitz S."/>
            <person name="Beeson K."/>
            <person name="Sutton G."/>
            <person name="Rogers Y.-H."/>
            <person name="Friedman R."/>
            <person name="Frazier M."/>
            <person name="Venter J.C."/>
        </authorList>
    </citation>
    <scope>NUCLEOTIDE SEQUENCE [LARGE SCALE GENOMIC DNA]</scope>
    <source>
        <strain evidence="6 7">PCC 7420</strain>
    </source>
</reference>
<dbReference type="InterPro" id="IPR003593">
    <property type="entry name" value="AAA+_ATPase"/>
</dbReference>
<evidence type="ECO:0000256" key="2">
    <source>
        <dbReference type="ARBA" id="ARBA00022448"/>
    </source>
</evidence>
<dbReference type="SMART" id="SM00382">
    <property type="entry name" value="AAA"/>
    <property type="match status" value="1"/>
</dbReference>
<keyword evidence="2" id="KW-0813">Transport</keyword>
<dbReference type="PANTHER" id="PTHR46743">
    <property type="entry name" value="TEICHOIC ACIDS EXPORT ATP-BINDING PROTEIN TAGH"/>
    <property type="match status" value="1"/>
</dbReference>
<evidence type="ECO:0000259" key="5">
    <source>
        <dbReference type="PROSITE" id="PS50893"/>
    </source>
</evidence>
<comment type="similarity">
    <text evidence="1">Belongs to the ABC transporter superfamily.</text>
</comment>
<dbReference type="RefSeq" id="WP_006099347.1">
    <property type="nucleotide sequence ID" value="NZ_DS989844.1"/>
</dbReference>
<accession>B4VKY0</accession>
<evidence type="ECO:0000256" key="1">
    <source>
        <dbReference type="ARBA" id="ARBA00005417"/>
    </source>
</evidence>
<dbReference type="GO" id="GO:0016887">
    <property type="term" value="F:ATP hydrolysis activity"/>
    <property type="evidence" value="ECO:0007669"/>
    <property type="project" value="InterPro"/>
</dbReference>
<dbReference type="CDD" id="cd03220">
    <property type="entry name" value="ABC_KpsT_Wzt"/>
    <property type="match status" value="1"/>
</dbReference>
<keyword evidence="4 6" id="KW-0067">ATP-binding</keyword>
<dbReference type="GO" id="GO:0005524">
    <property type="term" value="F:ATP binding"/>
    <property type="evidence" value="ECO:0007669"/>
    <property type="project" value="UniProtKB-KW"/>
</dbReference>
<organism evidence="6 7">
    <name type="scientific">Coleofasciculus chthonoplastes PCC 7420</name>
    <dbReference type="NCBI Taxonomy" id="118168"/>
    <lineage>
        <taxon>Bacteria</taxon>
        <taxon>Bacillati</taxon>
        <taxon>Cyanobacteriota</taxon>
        <taxon>Cyanophyceae</taxon>
        <taxon>Coleofasciculales</taxon>
        <taxon>Coleofasciculaceae</taxon>
        <taxon>Coleofasciculus</taxon>
    </lineage>
</organism>
<dbReference type="CDD" id="cd10147">
    <property type="entry name" value="Wzt_C-like"/>
    <property type="match status" value="1"/>
</dbReference>
<dbReference type="PANTHER" id="PTHR46743:SF2">
    <property type="entry name" value="TEICHOIC ACIDS EXPORT ATP-BINDING PROTEIN TAGH"/>
    <property type="match status" value="1"/>
</dbReference>
<feature type="domain" description="ABC transporter" evidence="5">
    <location>
        <begin position="43"/>
        <end position="274"/>
    </location>
</feature>
<evidence type="ECO:0000256" key="3">
    <source>
        <dbReference type="ARBA" id="ARBA00022741"/>
    </source>
</evidence>
<protein>
    <submittedName>
        <fullName evidence="6">ABC transporter, ATP-binding protein</fullName>
    </submittedName>
</protein>
<dbReference type="Pfam" id="PF00005">
    <property type="entry name" value="ABC_tran"/>
    <property type="match status" value="1"/>
</dbReference>
<dbReference type="AlphaFoldDB" id="B4VKY0"/>
<proteinExistence type="inferred from homology"/>
<dbReference type="PROSITE" id="PS00211">
    <property type="entry name" value="ABC_TRANSPORTER_1"/>
    <property type="match status" value="1"/>
</dbReference>
<evidence type="ECO:0000313" key="7">
    <source>
        <dbReference type="Proteomes" id="UP000003835"/>
    </source>
</evidence>
<dbReference type="eggNOG" id="COG1134">
    <property type="taxonomic scope" value="Bacteria"/>
</dbReference>
<evidence type="ECO:0000313" key="6">
    <source>
        <dbReference type="EMBL" id="EDX77233.1"/>
    </source>
</evidence>
<dbReference type="GO" id="GO:0140359">
    <property type="term" value="F:ABC-type transporter activity"/>
    <property type="evidence" value="ECO:0007669"/>
    <property type="project" value="InterPro"/>
</dbReference>
<name>B4VKY0_9CYAN</name>